<dbReference type="PANTHER" id="PTHR11808:SF85">
    <property type="entry name" value="CYSTATHIONINE GAMMA-LYASE-RELATED"/>
    <property type="match status" value="1"/>
</dbReference>
<dbReference type="RefSeq" id="WP_380618386.1">
    <property type="nucleotide sequence ID" value="NZ_JBHSDK010000007.1"/>
</dbReference>
<keyword evidence="2 3" id="KW-0663">Pyridoxal phosphate</keyword>
<dbReference type="Proteomes" id="UP001595823">
    <property type="component" value="Unassembled WGS sequence"/>
</dbReference>
<evidence type="ECO:0000313" key="5">
    <source>
        <dbReference type="EMBL" id="MFC4334568.1"/>
    </source>
</evidence>
<evidence type="ECO:0000256" key="3">
    <source>
        <dbReference type="RuleBase" id="RU362118"/>
    </source>
</evidence>
<dbReference type="Pfam" id="PF01053">
    <property type="entry name" value="Cys_Met_Meta_PP"/>
    <property type="match status" value="1"/>
</dbReference>
<evidence type="ECO:0000256" key="4">
    <source>
        <dbReference type="SAM" id="MobiDB-lite"/>
    </source>
</evidence>
<comment type="similarity">
    <text evidence="3">Belongs to the trans-sulfuration enzymes family.</text>
</comment>
<comment type="cofactor">
    <cofactor evidence="1 3">
        <name>pyridoxal 5'-phosphate</name>
        <dbReference type="ChEBI" id="CHEBI:597326"/>
    </cofactor>
</comment>
<organism evidence="5 6">
    <name type="scientific">Salininema proteolyticum</name>
    <dbReference type="NCBI Taxonomy" id="1607685"/>
    <lineage>
        <taxon>Bacteria</taxon>
        <taxon>Bacillati</taxon>
        <taxon>Actinomycetota</taxon>
        <taxon>Actinomycetes</taxon>
        <taxon>Glycomycetales</taxon>
        <taxon>Glycomycetaceae</taxon>
        <taxon>Salininema</taxon>
    </lineage>
</organism>
<evidence type="ECO:0000256" key="2">
    <source>
        <dbReference type="ARBA" id="ARBA00022898"/>
    </source>
</evidence>
<dbReference type="InterPro" id="IPR015422">
    <property type="entry name" value="PyrdxlP-dep_Trfase_small"/>
</dbReference>
<feature type="region of interest" description="Disordered" evidence="4">
    <location>
        <begin position="40"/>
        <end position="60"/>
    </location>
</feature>
<dbReference type="PIRSF" id="PIRSF001434">
    <property type="entry name" value="CGS"/>
    <property type="match status" value="1"/>
</dbReference>
<evidence type="ECO:0000313" key="6">
    <source>
        <dbReference type="Proteomes" id="UP001595823"/>
    </source>
</evidence>
<evidence type="ECO:0000256" key="1">
    <source>
        <dbReference type="ARBA" id="ARBA00001933"/>
    </source>
</evidence>
<dbReference type="Gene3D" id="3.90.1150.10">
    <property type="entry name" value="Aspartate Aminotransferase, domain 1"/>
    <property type="match status" value="1"/>
</dbReference>
<dbReference type="PANTHER" id="PTHR11808">
    <property type="entry name" value="TRANS-SULFURATION ENZYME FAMILY MEMBER"/>
    <property type="match status" value="1"/>
</dbReference>
<dbReference type="Gene3D" id="3.40.640.10">
    <property type="entry name" value="Type I PLP-dependent aspartate aminotransferase-like (Major domain)"/>
    <property type="match status" value="1"/>
</dbReference>
<comment type="caution">
    <text evidence="5">The sequence shown here is derived from an EMBL/GenBank/DDBJ whole genome shotgun (WGS) entry which is preliminary data.</text>
</comment>
<dbReference type="InterPro" id="IPR015424">
    <property type="entry name" value="PyrdxlP-dep_Trfase"/>
</dbReference>
<dbReference type="SUPFAM" id="SSF53383">
    <property type="entry name" value="PLP-dependent transferases"/>
    <property type="match status" value="1"/>
</dbReference>
<sequence>MSIDFSTRAVHAGREDLADLGVHVPPIDLSTTYPAVDSSAEAERMDQFASGKQPEGSPIYQRLHNPTVVRCEKAVAELEHAEAAVAFASGMAATSACLLASAMGGKRHILAVRPVYGGTDLLLNTGLLGTEVTWVQPDEIAGALRPDTGLVVIETPANPTLGEVSIADVAKEAGDVPVMVDNTLATPVLQNPLDHGASVVVHSATKALGGYGDIVAGVVACGEEFAQKLRSVRIATGGILHPMAAYMLHRGLATLPIRVERMASTAADLAQRLSGDPRVAAVHYPGLNADRPEQMASGGTLVSFVPVGDHDEVVKKVELITPAVSLGSVDSLIQHPASLTHHVVSEDDRHAGGIDDKLLRLSVGLESADDLWADLDRALG</sequence>
<dbReference type="InterPro" id="IPR000277">
    <property type="entry name" value="Cys/Met-Metab_PyrdxlP-dep_enz"/>
</dbReference>
<gene>
    <name evidence="5" type="ORF">ACFPET_05080</name>
</gene>
<protein>
    <submittedName>
        <fullName evidence="5">Trans-sulfuration enzyme family protein</fullName>
    </submittedName>
</protein>
<dbReference type="InterPro" id="IPR015421">
    <property type="entry name" value="PyrdxlP-dep_Trfase_major"/>
</dbReference>
<dbReference type="EMBL" id="JBHSDK010000007">
    <property type="protein sequence ID" value="MFC4334568.1"/>
    <property type="molecule type" value="Genomic_DNA"/>
</dbReference>
<reference evidence="6" key="1">
    <citation type="journal article" date="2019" name="Int. J. Syst. Evol. Microbiol.">
        <title>The Global Catalogue of Microorganisms (GCM) 10K type strain sequencing project: providing services to taxonomists for standard genome sequencing and annotation.</title>
        <authorList>
            <consortium name="The Broad Institute Genomics Platform"/>
            <consortium name="The Broad Institute Genome Sequencing Center for Infectious Disease"/>
            <person name="Wu L."/>
            <person name="Ma J."/>
        </authorList>
    </citation>
    <scope>NUCLEOTIDE SEQUENCE [LARGE SCALE GENOMIC DNA]</scope>
    <source>
        <strain evidence="6">IBRC-M 10908</strain>
    </source>
</reference>
<name>A0ABV8TVW0_9ACTN</name>
<keyword evidence="6" id="KW-1185">Reference proteome</keyword>
<accession>A0ABV8TVW0</accession>
<proteinExistence type="inferred from homology"/>